<keyword evidence="3" id="KW-1185">Reference proteome</keyword>
<keyword evidence="1" id="KW-0732">Signal</keyword>
<proteinExistence type="predicted"/>
<comment type="caution">
    <text evidence="2">The sequence shown here is derived from an EMBL/GenBank/DDBJ whole genome shotgun (WGS) entry which is preliminary data.</text>
</comment>
<name>A0A8J3B7H0_9BACI</name>
<feature type="chain" id="PRO_5035191363" evidence="1">
    <location>
        <begin position="25"/>
        <end position="55"/>
    </location>
</feature>
<dbReference type="Proteomes" id="UP000637720">
    <property type="component" value="Unassembled WGS sequence"/>
</dbReference>
<evidence type="ECO:0000256" key="1">
    <source>
        <dbReference type="SAM" id="SignalP"/>
    </source>
</evidence>
<protein>
    <submittedName>
        <fullName evidence="2">Uncharacterized protein</fullName>
    </submittedName>
</protein>
<reference evidence="2" key="1">
    <citation type="journal article" date="2014" name="Int. J. Syst. Evol. Microbiol.">
        <title>Complete genome sequence of Corynebacterium casei LMG S-19264T (=DSM 44701T), isolated from a smear-ripened cheese.</title>
        <authorList>
            <consortium name="US DOE Joint Genome Institute (JGI-PGF)"/>
            <person name="Walter F."/>
            <person name="Albersmeier A."/>
            <person name="Kalinowski J."/>
            <person name="Ruckert C."/>
        </authorList>
    </citation>
    <scope>NUCLEOTIDE SEQUENCE</scope>
    <source>
        <strain evidence="2">JCM 14719</strain>
    </source>
</reference>
<dbReference type="EMBL" id="BMOF01000020">
    <property type="protein sequence ID" value="GGJ99821.1"/>
    <property type="molecule type" value="Genomic_DNA"/>
</dbReference>
<organism evidence="2 3">
    <name type="scientific">Calditerricola satsumensis</name>
    <dbReference type="NCBI Taxonomy" id="373054"/>
    <lineage>
        <taxon>Bacteria</taxon>
        <taxon>Bacillati</taxon>
        <taxon>Bacillota</taxon>
        <taxon>Bacilli</taxon>
        <taxon>Bacillales</taxon>
        <taxon>Bacillaceae</taxon>
        <taxon>Calditerricola</taxon>
    </lineage>
</organism>
<reference evidence="2" key="2">
    <citation type="submission" date="2020-09" db="EMBL/GenBank/DDBJ databases">
        <authorList>
            <person name="Sun Q."/>
            <person name="Ohkuma M."/>
        </authorList>
    </citation>
    <scope>NUCLEOTIDE SEQUENCE</scope>
    <source>
        <strain evidence="2">JCM 14719</strain>
    </source>
</reference>
<sequence length="55" mass="5427">MNALSSFAARAGYAAVSVASLSCAASVTSPIANEKEKTPPYGVQGIGLLSASPTI</sequence>
<dbReference type="AlphaFoldDB" id="A0A8J3B7H0"/>
<accession>A0A8J3B7H0</accession>
<feature type="signal peptide" evidence="1">
    <location>
        <begin position="1"/>
        <end position="24"/>
    </location>
</feature>
<evidence type="ECO:0000313" key="3">
    <source>
        <dbReference type="Proteomes" id="UP000637720"/>
    </source>
</evidence>
<evidence type="ECO:0000313" key="2">
    <source>
        <dbReference type="EMBL" id="GGJ99821.1"/>
    </source>
</evidence>
<gene>
    <name evidence="2" type="ORF">GCM10007043_12370</name>
</gene>